<dbReference type="PANTHER" id="PTHR31290">
    <property type="entry name" value="UV-DAMAGE ENDONUCLEASE"/>
    <property type="match status" value="1"/>
</dbReference>
<dbReference type="Proteomes" id="UP000280586">
    <property type="component" value="Chromosome"/>
</dbReference>
<dbReference type="NCBIfam" id="TIGR00629">
    <property type="entry name" value="uvde"/>
    <property type="match status" value="1"/>
</dbReference>
<dbReference type="EMBL" id="CP099799">
    <property type="protein sequence ID" value="USS00056.1"/>
    <property type="molecule type" value="Genomic_DNA"/>
</dbReference>
<name>A0A9N7JIU0_CLOSE</name>
<dbReference type="PANTHER" id="PTHR31290:SF5">
    <property type="entry name" value="UV-DAMAGE ENDONUCLEASE"/>
    <property type="match status" value="1"/>
</dbReference>
<dbReference type="InterPro" id="IPR004601">
    <property type="entry name" value="UvdE"/>
</dbReference>
<dbReference type="Proteomes" id="UP001055437">
    <property type="component" value="Chromosome"/>
</dbReference>
<keyword evidence="2 7" id="KW-0255">Endonuclease</keyword>
<keyword evidence="5" id="KW-0378">Hydrolase</keyword>
<dbReference type="GO" id="GO:0006289">
    <property type="term" value="P:nucleotide-excision repair"/>
    <property type="evidence" value="ECO:0007669"/>
    <property type="project" value="InterPro"/>
</dbReference>
<evidence type="ECO:0000256" key="2">
    <source>
        <dbReference type="ARBA" id="ARBA00022759"/>
    </source>
</evidence>
<evidence type="ECO:0000313" key="8">
    <source>
        <dbReference type="EMBL" id="USS00056.1"/>
    </source>
</evidence>
<dbReference type="InterPro" id="IPR036237">
    <property type="entry name" value="Xyl_isomerase-like_sf"/>
</dbReference>
<evidence type="ECO:0000256" key="1">
    <source>
        <dbReference type="ARBA" id="ARBA00022722"/>
    </source>
</evidence>
<evidence type="ECO:0000313" key="7">
    <source>
        <dbReference type="EMBL" id="AYE33478.1"/>
    </source>
</evidence>
<dbReference type="EMBL" id="CP023671">
    <property type="protein sequence ID" value="AYE33478.1"/>
    <property type="molecule type" value="Genomic_DNA"/>
</dbReference>
<keyword evidence="6" id="KW-0234">DNA repair</keyword>
<dbReference type="GeneID" id="303559617"/>
<dbReference type="GO" id="GO:0016787">
    <property type="term" value="F:hydrolase activity"/>
    <property type="evidence" value="ECO:0007669"/>
    <property type="project" value="UniProtKB-KW"/>
</dbReference>
<accession>A0A9N7JIU0</accession>
<evidence type="ECO:0000256" key="6">
    <source>
        <dbReference type="ARBA" id="ARBA00023204"/>
    </source>
</evidence>
<organism evidence="7 9">
    <name type="scientific">Clostridium septicum</name>
    <dbReference type="NCBI Taxonomy" id="1504"/>
    <lineage>
        <taxon>Bacteria</taxon>
        <taxon>Bacillati</taxon>
        <taxon>Bacillota</taxon>
        <taxon>Clostridia</taxon>
        <taxon>Eubacteriales</taxon>
        <taxon>Clostridiaceae</taxon>
        <taxon>Clostridium</taxon>
    </lineage>
</organism>
<evidence type="ECO:0000313" key="9">
    <source>
        <dbReference type="Proteomes" id="UP000280586"/>
    </source>
</evidence>
<gene>
    <name evidence="7" type="primary">uvdE</name>
    <name evidence="8" type="synonym">uvsE</name>
    <name evidence="7" type="ORF">CP523_02850</name>
    <name evidence="8" type="ORF">NH397_11185</name>
</gene>
<reference evidence="8" key="2">
    <citation type="submission" date="2022-06" db="EMBL/GenBank/DDBJ databases">
        <authorList>
            <person name="Holder M.E."/>
            <person name="Ajami N.J."/>
            <person name="Petrosino J.F."/>
        </authorList>
    </citation>
    <scope>NUCLEOTIDE SEQUENCE</scope>
    <source>
        <strain evidence="8">RMA 8861</strain>
    </source>
</reference>
<keyword evidence="4" id="KW-0228">DNA excision</keyword>
<protein>
    <submittedName>
        <fullName evidence="8">UV DNA damage repair endonuclease UvsE</fullName>
    </submittedName>
    <submittedName>
        <fullName evidence="7">UV damage repair endonuclease UvsE</fullName>
    </submittedName>
</protein>
<dbReference type="GO" id="GO:0009411">
    <property type="term" value="P:response to UV"/>
    <property type="evidence" value="ECO:0007669"/>
    <property type="project" value="InterPro"/>
</dbReference>
<keyword evidence="10" id="KW-1185">Reference proteome</keyword>
<proteinExistence type="predicted"/>
<evidence type="ECO:0000256" key="4">
    <source>
        <dbReference type="ARBA" id="ARBA00022769"/>
    </source>
</evidence>
<dbReference type="GO" id="GO:0004519">
    <property type="term" value="F:endonuclease activity"/>
    <property type="evidence" value="ECO:0007669"/>
    <property type="project" value="UniProtKB-KW"/>
</dbReference>
<evidence type="ECO:0000313" key="10">
    <source>
        <dbReference type="Proteomes" id="UP001055437"/>
    </source>
</evidence>
<reference evidence="7 9" key="1">
    <citation type="submission" date="2017-09" db="EMBL/GenBank/DDBJ databases">
        <authorList>
            <person name="Thomas P."/>
            <person name="Seyboldt C."/>
        </authorList>
    </citation>
    <scope>NUCLEOTIDE SEQUENCE [LARGE SCALE GENOMIC DNA]</scope>
    <source>
        <strain evidence="7 9">DSM 7534</strain>
    </source>
</reference>
<evidence type="ECO:0000256" key="5">
    <source>
        <dbReference type="ARBA" id="ARBA00022801"/>
    </source>
</evidence>
<dbReference type="Pfam" id="PF03851">
    <property type="entry name" value="UvdE"/>
    <property type="match status" value="1"/>
</dbReference>
<sequence length="413" mass="48764">MKIGYACTPLLVPYKTTRRISLKYYSEKLLIDTIKENLNDLLRILSYNRDKEIKMFRISSDIIPLGSHPINTFDWNNYFQYELNNIGKFIKNNSMRVSMHPGQYTVINSPKEDVVKKSILDLQYHAKFLDSLGIDSSHKIILHIGGVYGDKELAIKRFMNVFKDLDKNIKNRLVIENDEKNFSIDDVLFIGENLSIPVVFDNLHNECFNDNNYSISNILKRVKKTWNKKDGNIKVHYSQQNPLKKLGAHSQSLNITNFLYYLDLCKDFELDIMLEVKDKNISAIKAVNSILELSNALLKENIDTEFKNYKFILLEQGENILYEGYNILNKNTSLIEFYKFIDSFMYNEILVENKTHVLKLLENELKSYMTSKESNHFYKLLKERNFNKCKEYLYKIACKYHIELSKNYYFYNN</sequence>
<dbReference type="AlphaFoldDB" id="A0A9N7JIU0"/>
<dbReference type="SUPFAM" id="SSF51658">
    <property type="entry name" value="Xylose isomerase-like"/>
    <property type="match status" value="1"/>
</dbReference>
<dbReference type="Gene3D" id="3.20.20.150">
    <property type="entry name" value="Divalent-metal-dependent TIM barrel enzymes"/>
    <property type="match status" value="1"/>
</dbReference>
<dbReference type="KEGG" id="csep:CP523_02850"/>
<evidence type="ECO:0000256" key="3">
    <source>
        <dbReference type="ARBA" id="ARBA00022763"/>
    </source>
</evidence>
<keyword evidence="3" id="KW-0227">DNA damage</keyword>
<dbReference type="OrthoDB" id="9782576at2"/>
<dbReference type="RefSeq" id="WP_066677001.1">
    <property type="nucleotide sequence ID" value="NZ_CABMIZ010000021.1"/>
</dbReference>
<keyword evidence="1" id="KW-0540">Nuclease</keyword>